<evidence type="ECO:0000313" key="2">
    <source>
        <dbReference type="Proteomes" id="UP000613030"/>
    </source>
</evidence>
<dbReference type="RefSeq" id="WP_202008717.1">
    <property type="nucleotide sequence ID" value="NZ_JAERRB010000002.1"/>
</dbReference>
<keyword evidence="2" id="KW-1185">Reference proteome</keyword>
<sequence>MNEQNKIIRPLPEFLTQEVIDKLAHLLDTASANDYRETLIELYHVYILREHNALHVKFTEMAHHVDLLCELLKMIDGVLHPRPRRSGIEETRLRKPR</sequence>
<dbReference type="EMBL" id="JAERRB010000002">
    <property type="protein sequence ID" value="MBL0741369.1"/>
    <property type="molecule type" value="Genomic_DNA"/>
</dbReference>
<dbReference type="Proteomes" id="UP000613030">
    <property type="component" value="Unassembled WGS sequence"/>
</dbReference>
<gene>
    <name evidence="1" type="ORF">JI741_09065</name>
</gene>
<proteinExistence type="predicted"/>
<accession>A0ABS1KPJ1</accession>
<comment type="caution">
    <text evidence="1">The sequence shown here is derived from an EMBL/GenBank/DDBJ whole genome shotgun (WGS) entry which is preliminary data.</text>
</comment>
<evidence type="ECO:0000313" key="1">
    <source>
        <dbReference type="EMBL" id="MBL0741369.1"/>
    </source>
</evidence>
<protein>
    <submittedName>
        <fullName evidence="1">Uncharacterized protein</fullName>
    </submittedName>
</protein>
<organism evidence="1 2">
    <name type="scientific">Chryseolinea lacunae</name>
    <dbReference type="NCBI Taxonomy" id="2801331"/>
    <lineage>
        <taxon>Bacteria</taxon>
        <taxon>Pseudomonadati</taxon>
        <taxon>Bacteroidota</taxon>
        <taxon>Cytophagia</taxon>
        <taxon>Cytophagales</taxon>
        <taxon>Fulvivirgaceae</taxon>
        <taxon>Chryseolinea</taxon>
    </lineage>
</organism>
<name>A0ABS1KPJ1_9BACT</name>
<reference evidence="1 2" key="1">
    <citation type="submission" date="2021-01" db="EMBL/GenBank/DDBJ databases">
        <title>Chryseolinea sp. Jin1 Genome sequencing and assembly.</title>
        <authorList>
            <person name="Kim I."/>
        </authorList>
    </citation>
    <scope>NUCLEOTIDE SEQUENCE [LARGE SCALE GENOMIC DNA]</scope>
    <source>
        <strain evidence="1 2">Jin1</strain>
    </source>
</reference>